<keyword evidence="8" id="KW-0496">Mitochondrion</keyword>
<evidence type="ECO:0000259" key="10">
    <source>
        <dbReference type="Pfam" id="PF00441"/>
    </source>
</evidence>
<evidence type="ECO:0000313" key="14">
    <source>
        <dbReference type="EMBL" id="GIX79992.1"/>
    </source>
</evidence>
<gene>
    <name evidence="14" type="primary">ACAD9</name>
    <name evidence="14" type="ORF">CEXT_101711</name>
</gene>
<dbReference type="Pfam" id="PF21343">
    <property type="entry name" value="ACAD9-ACADV_C"/>
    <property type="match status" value="1"/>
</dbReference>
<dbReference type="SUPFAM" id="SSF56645">
    <property type="entry name" value="Acyl-CoA dehydrogenase NM domain-like"/>
    <property type="match status" value="1"/>
</dbReference>
<dbReference type="Pfam" id="PF00441">
    <property type="entry name" value="Acyl-CoA_dh_1"/>
    <property type="match status" value="1"/>
</dbReference>
<dbReference type="GO" id="GO:0005739">
    <property type="term" value="C:mitochondrion"/>
    <property type="evidence" value="ECO:0007669"/>
    <property type="project" value="UniProtKB-SubCell"/>
</dbReference>
<dbReference type="Gene3D" id="1.20.140.10">
    <property type="entry name" value="Butyryl-CoA Dehydrogenase, subunit A, domain 3"/>
    <property type="match status" value="2"/>
</dbReference>
<dbReference type="Gene3D" id="2.40.110.10">
    <property type="entry name" value="Butyryl-CoA Dehydrogenase, subunit A, domain 2"/>
    <property type="match status" value="1"/>
</dbReference>
<dbReference type="InterPro" id="IPR013786">
    <property type="entry name" value="AcylCoA_DH/ox_N"/>
</dbReference>
<dbReference type="InterPro" id="IPR037069">
    <property type="entry name" value="AcylCoA_DH/ox_N_sf"/>
</dbReference>
<proteinExistence type="inferred from homology"/>
<dbReference type="EMBL" id="BPLR01002991">
    <property type="protein sequence ID" value="GIX79992.1"/>
    <property type="molecule type" value="Genomic_DNA"/>
</dbReference>
<dbReference type="InterPro" id="IPR036250">
    <property type="entry name" value="AcylCo_DH-like_C"/>
</dbReference>
<accession>A0AAV4N928</accession>
<dbReference type="InterPro" id="IPR009075">
    <property type="entry name" value="AcylCo_DH/oxidase_C"/>
</dbReference>
<organism evidence="14 15">
    <name type="scientific">Caerostris extrusa</name>
    <name type="common">Bark spider</name>
    <name type="synonym">Caerostris bankana</name>
    <dbReference type="NCBI Taxonomy" id="172846"/>
    <lineage>
        <taxon>Eukaryota</taxon>
        <taxon>Metazoa</taxon>
        <taxon>Ecdysozoa</taxon>
        <taxon>Arthropoda</taxon>
        <taxon>Chelicerata</taxon>
        <taxon>Arachnida</taxon>
        <taxon>Araneae</taxon>
        <taxon>Araneomorphae</taxon>
        <taxon>Entelegynae</taxon>
        <taxon>Araneoidea</taxon>
        <taxon>Araneidae</taxon>
        <taxon>Caerostris</taxon>
    </lineage>
</organism>
<dbReference type="GO" id="GO:0050660">
    <property type="term" value="F:flavin adenine dinucleotide binding"/>
    <property type="evidence" value="ECO:0007669"/>
    <property type="project" value="InterPro"/>
</dbReference>
<sequence length="664" mass="74560">MESTKVLWPTLKYSNCYLSKFLKNRQCSSVNNIWRKYSSENAQTQEVVIKEKIQLSKPSVVKWKRPPFVKEFFVGKFDTELLAFPEILDKDQVIELENAIKNLNNFMKQKVNSHEIDQNAKIPEDILQELKDMGLFGRTIPTKYGGLDLSHTASTRLNEVLGLDCSIASTLAAHEFFAAQVYFVKSGNLRFAVIAFLIQITAITCGGPSILHYGSESQKSQYLPRMASGELVGALCCSELESGSDLLSMSTTAKKTPDGNFIIDGTKSWVTNAGIAGLFIVYAKTPGVMDPRETEITAFLVEKNTKGVSVTLHDKLCLRGAQTGIVRFDNVFVPSSNLIGNVGQGFEIYLKSLQSFRVALYSYSATELIIHRERLDRSLADFPLVRRRLSKICTRIYSMESASYFTAAILDSTEKPDVALESAALKIFNSAGTLYCLQQLIEAVGSSSLMPGSHLLKFYRDALGLAMFDSPNDITLQYLGLQGCKYAGNKEVENIKKLRNPFYYPSHIMKENIRQLRIRWGLLKFEQDIAGHIHPSLVEHGNKLEKVLQNLEAAVQTILSEHGKQVVDAQIDPRKLANIATELYVWSAVLSRCSRSYCWGHRNCHHELRLAGAFCHDSYKKIGLNFNDIALGMAKNNERSHLFGGEQVLDCRGYFPEHPLKHNY</sequence>
<name>A0AAV4N928_CAEEX</name>
<reference evidence="14 15" key="1">
    <citation type="submission" date="2021-06" db="EMBL/GenBank/DDBJ databases">
        <title>Caerostris extrusa draft genome.</title>
        <authorList>
            <person name="Kono N."/>
            <person name="Arakawa K."/>
        </authorList>
    </citation>
    <scope>NUCLEOTIDE SEQUENCE [LARGE SCALE GENOMIC DNA]</scope>
</reference>
<dbReference type="PANTHER" id="PTHR43884">
    <property type="entry name" value="ACYL-COA DEHYDROGENASE"/>
    <property type="match status" value="1"/>
</dbReference>
<dbReference type="AlphaFoldDB" id="A0AAV4N928"/>
<evidence type="ECO:0000256" key="2">
    <source>
        <dbReference type="ARBA" id="ARBA00004173"/>
    </source>
</evidence>
<evidence type="ECO:0000256" key="6">
    <source>
        <dbReference type="ARBA" id="ARBA00022946"/>
    </source>
</evidence>
<feature type="domain" description="Acyl-CoA oxidase/dehydrogenase middle" evidence="11">
    <location>
        <begin position="234"/>
        <end position="331"/>
    </location>
</feature>
<dbReference type="Pfam" id="PF02771">
    <property type="entry name" value="Acyl-CoA_dh_N"/>
    <property type="match status" value="2"/>
</dbReference>
<evidence type="ECO:0000259" key="12">
    <source>
        <dbReference type="Pfam" id="PF02771"/>
    </source>
</evidence>
<evidence type="ECO:0000256" key="5">
    <source>
        <dbReference type="ARBA" id="ARBA00022827"/>
    </source>
</evidence>
<protein>
    <submittedName>
        <fullName evidence="14">Complex I assembly factor ACAD9, mitochondrial</fullName>
    </submittedName>
</protein>
<feature type="domain" description="Acyl-CoA dehydrogenase/oxidase N-terminal" evidence="12">
    <location>
        <begin position="101"/>
        <end position="180"/>
    </location>
</feature>
<evidence type="ECO:0000259" key="13">
    <source>
        <dbReference type="Pfam" id="PF21343"/>
    </source>
</evidence>
<keyword evidence="15" id="KW-1185">Reference proteome</keyword>
<keyword evidence="6" id="KW-0809">Transit peptide</keyword>
<keyword evidence="5 9" id="KW-0274">FAD</keyword>
<dbReference type="Proteomes" id="UP001054945">
    <property type="component" value="Unassembled WGS sequence"/>
</dbReference>
<dbReference type="InterPro" id="IPR006091">
    <property type="entry name" value="Acyl-CoA_Oxase/DH_mid-dom"/>
</dbReference>
<comment type="cofactor">
    <cofactor evidence="1 9">
        <name>FAD</name>
        <dbReference type="ChEBI" id="CHEBI:57692"/>
    </cofactor>
</comment>
<feature type="domain" description="ACAD9/ACADV-like C-terminal" evidence="13">
    <location>
        <begin position="535"/>
        <end position="637"/>
    </location>
</feature>
<dbReference type="PANTHER" id="PTHR43884:SF9">
    <property type="entry name" value="COMPLEX I ASSEMBLY FACTOR ACAD9, MITOCHONDRIAL"/>
    <property type="match status" value="1"/>
</dbReference>
<evidence type="ECO:0000313" key="15">
    <source>
        <dbReference type="Proteomes" id="UP001054945"/>
    </source>
</evidence>
<dbReference type="InterPro" id="IPR049448">
    <property type="entry name" value="ACAD9/ACADV-like_C"/>
</dbReference>
<dbReference type="SUPFAM" id="SSF47203">
    <property type="entry name" value="Acyl-CoA dehydrogenase C-terminal domain-like"/>
    <property type="match status" value="1"/>
</dbReference>
<evidence type="ECO:0000256" key="9">
    <source>
        <dbReference type="RuleBase" id="RU362125"/>
    </source>
</evidence>
<dbReference type="InterPro" id="IPR009100">
    <property type="entry name" value="AcylCoA_DH/oxidase_NM_dom_sf"/>
</dbReference>
<evidence type="ECO:0000256" key="4">
    <source>
        <dbReference type="ARBA" id="ARBA00022630"/>
    </source>
</evidence>
<feature type="domain" description="Acyl-CoA dehydrogenase/oxidase N-terminal" evidence="12">
    <location>
        <begin position="197"/>
        <end position="230"/>
    </location>
</feature>
<keyword evidence="4 9" id="KW-0285">Flavoprotein</keyword>
<dbReference type="Pfam" id="PF02770">
    <property type="entry name" value="Acyl-CoA_dh_M"/>
    <property type="match status" value="1"/>
</dbReference>
<comment type="caution">
    <text evidence="14">The sequence shown here is derived from an EMBL/GenBank/DDBJ whole genome shotgun (WGS) entry which is preliminary data.</text>
</comment>
<evidence type="ECO:0000256" key="1">
    <source>
        <dbReference type="ARBA" id="ARBA00001974"/>
    </source>
</evidence>
<evidence type="ECO:0000256" key="8">
    <source>
        <dbReference type="ARBA" id="ARBA00023128"/>
    </source>
</evidence>
<comment type="similarity">
    <text evidence="3 9">Belongs to the acyl-CoA dehydrogenase family.</text>
</comment>
<evidence type="ECO:0000256" key="3">
    <source>
        <dbReference type="ARBA" id="ARBA00009347"/>
    </source>
</evidence>
<dbReference type="GO" id="GO:0006631">
    <property type="term" value="P:fatty acid metabolic process"/>
    <property type="evidence" value="ECO:0007669"/>
    <property type="project" value="UniProtKB-ARBA"/>
</dbReference>
<comment type="subcellular location">
    <subcellularLocation>
        <location evidence="2">Mitochondrion</location>
    </subcellularLocation>
</comment>
<feature type="domain" description="Acyl-CoA dehydrogenase/oxidase C-terminal" evidence="10">
    <location>
        <begin position="365"/>
        <end position="476"/>
    </location>
</feature>
<dbReference type="GO" id="GO:0003995">
    <property type="term" value="F:acyl-CoA dehydrogenase activity"/>
    <property type="evidence" value="ECO:0007669"/>
    <property type="project" value="TreeGrafter"/>
</dbReference>
<dbReference type="InterPro" id="IPR046373">
    <property type="entry name" value="Acyl-CoA_Oxase/DH_mid-dom_sf"/>
</dbReference>
<dbReference type="Gene3D" id="1.10.540.10">
    <property type="entry name" value="Acyl-CoA dehydrogenase/oxidase, N-terminal domain"/>
    <property type="match status" value="2"/>
</dbReference>
<keyword evidence="7 9" id="KW-0560">Oxidoreductase</keyword>
<evidence type="ECO:0000256" key="7">
    <source>
        <dbReference type="ARBA" id="ARBA00023002"/>
    </source>
</evidence>
<evidence type="ECO:0000259" key="11">
    <source>
        <dbReference type="Pfam" id="PF02770"/>
    </source>
</evidence>